<evidence type="ECO:0000313" key="6">
    <source>
        <dbReference type="EMBL" id="MFD2965586.1"/>
    </source>
</evidence>
<dbReference type="Pfam" id="PF07429">
    <property type="entry name" value="Glyco_transf_56"/>
    <property type="match status" value="1"/>
</dbReference>
<dbReference type="EMBL" id="JBHUPA010000039">
    <property type="protein sequence ID" value="MFD2965586.1"/>
    <property type="molecule type" value="Genomic_DNA"/>
</dbReference>
<proteinExistence type="predicted"/>
<keyword evidence="7" id="KW-1185">Reference proteome</keyword>
<evidence type="ECO:0000313" key="7">
    <source>
        <dbReference type="Proteomes" id="UP001597560"/>
    </source>
</evidence>
<dbReference type="InterPro" id="IPR009993">
    <property type="entry name" value="WecF"/>
</dbReference>
<evidence type="ECO:0000256" key="3">
    <source>
        <dbReference type="ARBA" id="ARBA00022676"/>
    </source>
</evidence>
<dbReference type="RefSeq" id="WP_377613506.1">
    <property type="nucleotide sequence ID" value="NZ_JBHUPA010000039.1"/>
</dbReference>
<reference evidence="7" key="1">
    <citation type="journal article" date="2019" name="Int. J. Syst. Evol. Microbiol.">
        <title>The Global Catalogue of Microorganisms (GCM) 10K type strain sequencing project: providing services to taxonomists for standard genome sequencing and annotation.</title>
        <authorList>
            <consortium name="The Broad Institute Genomics Platform"/>
            <consortium name="The Broad Institute Genome Sequencing Center for Infectious Disease"/>
            <person name="Wu L."/>
            <person name="Ma J."/>
        </authorList>
    </citation>
    <scope>NUCLEOTIDE SEQUENCE [LARGE SCALE GENOMIC DNA]</scope>
    <source>
        <strain evidence="7">KCTC 23098</strain>
    </source>
</reference>
<protein>
    <submittedName>
        <fullName evidence="6">TDP-N-acetylfucosamine:lipid II N-acetylfucosaminyltransferase</fullName>
        <ecNumber evidence="6">2.4.1.325</ecNumber>
    </submittedName>
</protein>
<comment type="caution">
    <text evidence="6">The sequence shown here is derived from an EMBL/GenBank/DDBJ whole genome shotgun (WGS) entry which is preliminary data.</text>
</comment>
<organism evidence="6 7">
    <name type="scientific">Olivibacter jilunii</name>
    <dbReference type="NCBI Taxonomy" id="985016"/>
    <lineage>
        <taxon>Bacteria</taxon>
        <taxon>Pseudomonadati</taxon>
        <taxon>Bacteroidota</taxon>
        <taxon>Sphingobacteriia</taxon>
        <taxon>Sphingobacteriales</taxon>
        <taxon>Sphingobacteriaceae</taxon>
        <taxon>Olivibacter</taxon>
    </lineage>
</organism>
<keyword evidence="2" id="KW-0997">Cell inner membrane</keyword>
<evidence type="ECO:0000256" key="4">
    <source>
        <dbReference type="ARBA" id="ARBA00022679"/>
    </source>
</evidence>
<evidence type="ECO:0000256" key="2">
    <source>
        <dbReference type="ARBA" id="ARBA00022519"/>
    </source>
</evidence>
<keyword evidence="5" id="KW-0472">Membrane</keyword>
<sequence>MNLHLIDDEKFFDPFVEKLEALGLLENNLFVVRDCGPLKFIRRSDLIYGRFCDKLLIGDTRKYKKVFIHCLTSEMHDWILQNEFNELNWMIWGKDLYTSDLVDFPLYEKLTKDLVRKVNNQRFAFNFGYWNPKNVIRRAGMAKTYSKIDYVLTWIEPEYKYAIKHIKGLKAKHENFAYMFEYDVEVLRAKFVERGCQAKKKVNEMKCVLGNSGVAANNHLDALQKIKHAHLKEILIPVSYGNAKYTTLLKREIETRYTDRRIAYLDKFMSFSDYIDFFDRYDIFISNSIRPIGMGNIWMAFIMGKLVFMNTDNFMYPYLRSLGLQVYDINQIDSLEVILKAVNFRQNSDTAVQFLSKAKIDHMYLNLFSKDTSIYNQIV</sequence>
<name>A0ABW6B829_9SPHI</name>
<keyword evidence="1" id="KW-1003">Cell membrane</keyword>
<gene>
    <name evidence="6" type="ORF">ACFS6J_27550</name>
</gene>
<accession>A0ABW6B829</accession>
<evidence type="ECO:0000256" key="5">
    <source>
        <dbReference type="ARBA" id="ARBA00023136"/>
    </source>
</evidence>
<evidence type="ECO:0000256" key="1">
    <source>
        <dbReference type="ARBA" id="ARBA00022475"/>
    </source>
</evidence>
<keyword evidence="4 6" id="KW-0808">Transferase</keyword>
<keyword evidence="3 6" id="KW-0328">Glycosyltransferase</keyword>
<dbReference type="GO" id="GO:0102031">
    <property type="term" value="F:4-acetamido-4,6-dideoxy-D-galactose transferase activity"/>
    <property type="evidence" value="ECO:0007669"/>
    <property type="project" value="UniProtKB-EC"/>
</dbReference>
<dbReference type="Proteomes" id="UP001597560">
    <property type="component" value="Unassembled WGS sequence"/>
</dbReference>
<dbReference type="EC" id="2.4.1.325" evidence="6"/>